<keyword evidence="3" id="KW-1185">Reference proteome</keyword>
<comment type="caution">
    <text evidence="2">The sequence shown here is derived from an EMBL/GenBank/DDBJ whole genome shotgun (WGS) entry which is preliminary data.</text>
</comment>
<feature type="region of interest" description="Disordered" evidence="1">
    <location>
        <begin position="1"/>
        <end position="60"/>
    </location>
</feature>
<sequence>MVPPGNPWCQWGTVGAGGEPSGHGRKEWFSRASAREGMSERRREVACADGGRTKGSAGATGRRALGRASVAGAAQQREDRGLIGLWGALCRCGCGGRRLARDLLEDL</sequence>
<evidence type="ECO:0000256" key="1">
    <source>
        <dbReference type="SAM" id="MobiDB-lite"/>
    </source>
</evidence>
<name>A0ABP8ALH0_9MICO</name>
<evidence type="ECO:0000313" key="3">
    <source>
        <dbReference type="Proteomes" id="UP001500213"/>
    </source>
</evidence>
<proteinExistence type="predicted"/>
<organism evidence="2 3">
    <name type="scientific">Gryllotalpicola kribbensis</name>
    <dbReference type="NCBI Taxonomy" id="993084"/>
    <lineage>
        <taxon>Bacteria</taxon>
        <taxon>Bacillati</taxon>
        <taxon>Actinomycetota</taxon>
        <taxon>Actinomycetes</taxon>
        <taxon>Micrococcales</taxon>
        <taxon>Microbacteriaceae</taxon>
        <taxon>Gryllotalpicola</taxon>
    </lineage>
</organism>
<feature type="compositionally biased region" description="Basic and acidic residues" evidence="1">
    <location>
        <begin position="22"/>
        <end position="46"/>
    </location>
</feature>
<evidence type="ECO:0000313" key="2">
    <source>
        <dbReference type="EMBL" id="GAA4185615.1"/>
    </source>
</evidence>
<protein>
    <submittedName>
        <fullName evidence="2">Uncharacterized protein</fullName>
    </submittedName>
</protein>
<accession>A0ABP8ALH0</accession>
<gene>
    <name evidence="2" type="ORF">GCM10022288_07880</name>
</gene>
<dbReference type="Proteomes" id="UP001500213">
    <property type="component" value="Unassembled WGS sequence"/>
</dbReference>
<reference evidence="3" key="1">
    <citation type="journal article" date="2019" name="Int. J. Syst. Evol. Microbiol.">
        <title>The Global Catalogue of Microorganisms (GCM) 10K type strain sequencing project: providing services to taxonomists for standard genome sequencing and annotation.</title>
        <authorList>
            <consortium name="The Broad Institute Genomics Platform"/>
            <consortium name="The Broad Institute Genome Sequencing Center for Infectious Disease"/>
            <person name="Wu L."/>
            <person name="Ma J."/>
        </authorList>
    </citation>
    <scope>NUCLEOTIDE SEQUENCE [LARGE SCALE GENOMIC DNA]</scope>
    <source>
        <strain evidence="3">JCM 17593</strain>
    </source>
</reference>
<dbReference type="EMBL" id="BAABBX010000005">
    <property type="protein sequence ID" value="GAA4185615.1"/>
    <property type="molecule type" value="Genomic_DNA"/>
</dbReference>